<evidence type="ECO:0000256" key="3">
    <source>
        <dbReference type="ARBA" id="ARBA00022960"/>
    </source>
</evidence>
<evidence type="ECO:0000313" key="8">
    <source>
        <dbReference type="EMBL" id="GAA4807153.1"/>
    </source>
</evidence>
<organism evidence="8 9">
    <name type="scientific">Tomitella cavernea</name>
    <dbReference type="NCBI Taxonomy" id="1387982"/>
    <lineage>
        <taxon>Bacteria</taxon>
        <taxon>Bacillati</taxon>
        <taxon>Actinomycetota</taxon>
        <taxon>Actinomycetes</taxon>
        <taxon>Mycobacteriales</taxon>
        <taxon>Tomitella</taxon>
    </lineage>
</organism>
<evidence type="ECO:0000256" key="2">
    <source>
        <dbReference type="ARBA" id="ARBA00022679"/>
    </source>
</evidence>
<dbReference type="Gene3D" id="3.40.630.30">
    <property type="match status" value="1"/>
</dbReference>
<evidence type="ECO:0000256" key="5">
    <source>
        <dbReference type="ARBA" id="ARBA00023315"/>
    </source>
</evidence>
<accession>A0ABP9C9S5</accession>
<dbReference type="Pfam" id="PF13480">
    <property type="entry name" value="Acetyltransf_6"/>
    <property type="match status" value="1"/>
</dbReference>
<dbReference type="EMBL" id="BAABKQ010000001">
    <property type="protein sequence ID" value="GAA4807153.1"/>
    <property type="molecule type" value="Genomic_DNA"/>
</dbReference>
<reference evidence="9" key="1">
    <citation type="journal article" date="2019" name="Int. J. Syst. Evol. Microbiol.">
        <title>The Global Catalogue of Microorganisms (GCM) 10K type strain sequencing project: providing services to taxonomists for standard genome sequencing and annotation.</title>
        <authorList>
            <consortium name="The Broad Institute Genomics Platform"/>
            <consortium name="The Broad Institute Genome Sequencing Center for Infectious Disease"/>
            <person name="Wu L."/>
            <person name="Ma J."/>
        </authorList>
    </citation>
    <scope>NUCLEOTIDE SEQUENCE [LARGE SCALE GENOMIC DNA]</scope>
    <source>
        <strain evidence="9">JCM 18542</strain>
    </source>
</reference>
<evidence type="ECO:0000256" key="6">
    <source>
        <dbReference type="ARBA" id="ARBA00023316"/>
    </source>
</evidence>
<gene>
    <name evidence="8" type="ORF">GCM10023353_08170</name>
</gene>
<dbReference type="Proteomes" id="UP001500839">
    <property type="component" value="Unassembled WGS sequence"/>
</dbReference>
<comment type="similarity">
    <text evidence="1">Belongs to the FemABX family.</text>
</comment>
<comment type="caution">
    <text evidence="8">The sequence shown here is derived from an EMBL/GenBank/DDBJ whole genome shotgun (WGS) entry which is preliminary data.</text>
</comment>
<dbReference type="PROSITE" id="PS51191">
    <property type="entry name" value="FEMABX"/>
    <property type="match status" value="1"/>
</dbReference>
<proteinExistence type="inferred from homology"/>
<dbReference type="InterPro" id="IPR038740">
    <property type="entry name" value="BioF2-like_GNAT_dom"/>
</dbReference>
<keyword evidence="4" id="KW-0573">Peptidoglycan synthesis</keyword>
<name>A0ABP9C9S5_9ACTN</name>
<feature type="domain" description="BioF2-like acetyltransferase" evidence="7">
    <location>
        <begin position="169"/>
        <end position="305"/>
    </location>
</feature>
<evidence type="ECO:0000256" key="1">
    <source>
        <dbReference type="ARBA" id="ARBA00009943"/>
    </source>
</evidence>
<keyword evidence="2" id="KW-0808">Transferase</keyword>
<dbReference type="PANTHER" id="PTHR36174">
    <property type="entry name" value="LIPID II:GLYCINE GLYCYLTRANSFERASE"/>
    <property type="match status" value="1"/>
</dbReference>
<dbReference type="PANTHER" id="PTHR36174:SF1">
    <property type="entry name" value="LIPID II:GLYCINE GLYCYLTRANSFERASE"/>
    <property type="match status" value="1"/>
</dbReference>
<keyword evidence="3" id="KW-0133">Cell shape</keyword>
<protein>
    <recommendedName>
        <fullName evidence="7">BioF2-like acetyltransferase domain-containing protein</fullName>
    </recommendedName>
</protein>
<dbReference type="InterPro" id="IPR003447">
    <property type="entry name" value="FEMABX"/>
</dbReference>
<dbReference type="InterPro" id="IPR050644">
    <property type="entry name" value="PG_Glycine_Bridge_Synth"/>
</dbReference>
<evidence type="ECO:0000313" key="9">
    <source>
        <dbReference type="Proteomes" id="UP001500839"/>
    </source>
</evidence>
<keyword evidence="5" id="KW-0012">Acyltransferase</keyword>
<sequence>MAGSLWRARAHRLGAKESPGPPVQVRFADSDEVARWDDLLLAAPDEGNAYRGSVNIACMALQGYQAVRLIVGGHAVTGFRVDVRPLGAMWMLIGPPASDAVELVDAACAIADFAAEHGVSAVRVRPQLREDEGAARFLRDSGLVRVPSWLSDHIAVVDLSGTQQQVYARFKKQTRHALRRSVREGVQVRRVEPTSENCVTMNRLVEQTRHERFSTPPDHVLTDIYRTLSADGAGQMFMAWHGGRVVAAAFAVVFGENAMCMVGGSVRKAPGDAEHPGLGTSGAGYALQWECMKWAHERGCTRYDMDVTPSTAHIHDPTHPFHRIGKFKKSFSREITDYLGCYQVSGRPLSGWMIRMAERFTQRIAARRARQRGRRPNPDFVWLR</sequence>
<evidence type="ECO:0000256" key="4">
    <source>
        <dbReference type="ARBA" id="ARBA00022984"/>
    </source>
</evidence>
<keyword evidence="6" id="KW-0961">Cell wall biogenesis/degradation</keyword>
<evidence type="ECO:0000259" key="7">
    <source>
        <dbReference type="Pfam" id="PF13480"/>
    </source>
</evidence>
<dbReference type="InterPro" id="IPR016181">
    <property type="entry name" value="Acyl_CoA_acyltransferase"/>
</dbReference>
<dbReference type="SUPFAM" id="SSF55729">
    <property type="entry name" value="Acyl-CoA N-acyltransferases (Nat)"/>
    <property type="match status" value="1"/>
</dbReference>
<keyword evidence="9" id="KW-1185">Reference proteome</keyword>